<dbReference type="PANTHER" id="PTHR43372">
    <property type="entry name" value="FATTY-ACID AMIDE HYDROLASE"/>
    <property type="match status" value="1"/>
</dbReference>
<reference evidence="3" key="1">
    <citation type="submission" date="2022-11" db="EMBL/GenBank/DDBJ databases">
        <title>Centuries of genome instability and evolution in soft-shell clam transmissible cancer (bioRxiv).</title>
        <authorList>
            <person name="Hart S.F.M."/>
            <person name="Yonemitsu M.A."/>
            <person name="Giersch R.M."/>
            <person name="Beal B.F."/>
            <person name="Arriagada G."/>
            <person name="Davis B.W."/>
            <person name="Ostrander E.A."/>
            <person name="Goff S.P."/>
            <person name="Metzger M.J."/>
        </authorList>
    </citation>
    <scope>NUCLEOTIDE SEQUENCE</scope>
    <source>
        <strain evidence="3">MELC-2E11</strain>
        <tissue evidence="3">Siphon/mantle</tissue>
    </source>
</reference>
<dbReference type="Gene3D" id="3.90.1300.10">
    <property type="entry name" value="Amidase signature (AS) domain"/>
    <property type="match status" value="1"/>
</dbReference>
<feature type="domain" description="Amidase" evidence="2">
    <location>
        <begin position="67"/>
        <end position="476"/>
    </location>
</feature>
<dbReference type="Pfam" id="PF01425">
    <property type="entry name" value="Amidase"/>
    <property type="match status" value="1"/>
</dbReference>
<dbReference type="PROSITE" id="PS00571">
    <property type="entry name" value="AMIDASES"/>
    <property type="match status" value="1"/>
</dbReference>
<name>A0ABY7EIM8_MYAAR</name>
<dbReference type="InterPro" id="IPR052739">
    <property type="entry name" value="FAAH2"/>
</dbReference>
<evidence type="ECO:0000256" key="1">
    <source>
        <dbReference type="ARBA" id="ARBA00009199"/>
    </source>
</evidence>
<gene>
    <name evidence="3" type="ORF">MAR_018212</name>
</gene>
<dbReference type="InterPro" id="IPR036928">
    <property type="entry name" value="AS_sf"/>
</dbReference>
<evidence type="ECO:0000259" key="2">
    <source>
        <dbReference type="Pfam" id="PF01425"/>
    </source>
</evidence>
<keyword evidence="4" id="KW-1185">Reference proteome</keyword>
<dbReference type="InterPro" id="IPR020556">
    <property type="entry name" value="Amidase_CS"/>
</dbReference>
<accession>A0ABY7EIM8</accession>
<evidence type="ECO:0000313" key="3">
    <source>
        <dbReference type="EMBL" id="WAR08254.1"/>
    </source>
</evidence>
<comment type="similarity">
    <text evidence="1">Belongs to the amidase family.</text>
</comment>
<dbReference type="Proteomes" id="UP001164746">
    <property type="component" value="Chromosome 6"/>
</dbReference>
<dbReference type="SUPFAM" id="SSF75304">
    <property type="entry name" value="Amidase signature (AS) enzymes"/>
    <property type="match status" value="1"/>
</dbReference>
<organism evidence="3 4">
    <name type="scientific">Mya arenaria</name>
    <name type="common">Soft-shell clam</name>
    <dbReference type="NCBI Taxonomy" id="6604"/>
    <lineage>
        <taxon>Eukaryota</taxon>
        <taxon>Metazoa</taxon>
        <taxon>Spiralia</taxon>
        <taxon>Lophotrochozoa</taxon>
        <taxon>Mollusca</taxon>
        <taxon>Bivalvia</taxon>
        <taxon>Autobranchia</taxon>
        <taxon>Heteroconchia</taxon>
        <taxon>Euheterodonta</taxon>
        <taxon>Imparidentia</taxon>
        <taxon>Neoheterodontei</taxon>
        <taxon>Myida</taxon>
        <taxon>Myoidea</taxon>
        <taxon>Myidae</taxon>
        <taxon>Mya</taxon>
    </lineage>
</organism>
<proteinExistence type="inferred from homology"/>
<dbReference type="PIRSF" id="PIRSF001221">
    <property type="entry name" value="Amidase_fungi"/>
    <property type="match status" value="1"/>
</dbReference>
<evidence type="ECO:0000313" key="4">
    <source>
        <dbReference type="Proteomes" id="UP001164746"/>
    </source>
</evidence>
<protein>
    <submittedName>
        <fullName evidence="3">FAAH2-like protein</fullName>
    </submittedName>
</protein>
<dbReference type="EMBL" id="CP111017">
    <property type="protein sequence ID" value="WAR08254.1"/>
    <property type="molecule type" value="Genomic_DNA"/>
</dbReference>
<dbReference type="PANTHER" id="PTHR43372:SF4">
    <property type="entry name" value="FATTY-ACID AMIDE HYDROLASE 2"/>
    <property type="match status" value="1"/>
</dbReference>
<sequence length="502" mass="55121">MGAAKLIQLLLHYVLMVVGWVWVPVTESLFSSWYDGSAETVSPVEDEVLLDSATSLARKIRSREAADVMERFISRVEKCKDLLNVVVYTLYDKALAEAHELDRQLDADNKDDRMPNCSGLVSRKDYRSECDCPVVSRLRAAGAIPFCLTNTSELCMWYESANWVYGRSKNPYNTGRIVGGSSGGEAGNVGSGGALIGIGSDIGGSIRMPAFFCGIFGHRPSRGFVPNEGQFPMAGGREQDLLSTGPMCRYMEDIVPTLKVMAGKDEQVDLNKKVDVSKLTVYNIEDDGGSLLLSKVDPQLKEAQARAVHYLQTSAGVTVKTMKVEKFKYAFEMWSARMTTAEGKNSFQALLGGENGKINPLVELLKWFVHCSNHTLPAITLGLVESLNPLLEGSNKRSLKGLEKLEEEMKEMLDENSVILYPTHPKIAPYHNQPILYPFNWAYTGLFNALGLPVTAVPLGLDKKGLPLGIQIVAGMNYDRVSIAVAQELAKGNVARWVNPGT</sequence>
<dbReference type="InterPro" id="IPR023631">
    <property type="entry name" value="Amidase_dom"/>
</dbReference>